<feature type="non-terminal residue" evidence="3">
    <location>
        <position position="1"/>
    </location>
</feature>
<dbReference type="GO" id="GO:0016747">
    <property type="term" value="F:acyltransferase activity, transferring groups other than amino-acyl groups"/>
    <property type="evidence" value="ECO:0007669"/>
    <property type="project" value="InterPro"/>
</dbReference>
<reference evidence="3" key="1">
    <citation type="submission" date="2023-10" db="EMBL/GenBank/DDBJ databases">
        <title>Genome assembly of Pristionchus species.</title>
        <authorList>
            <person name="Yoshida K."/>
            <person name="Sommer R.J."/>
        </authorList>
    </citation>
    <scope>NUCLEOTIDE SEQUENCE</scope>
    <source>
        <strain evidence="3">RS0144</strain>
    </source>
</reference>
<evidence type="ECO:0000256" key="1">
    <source>
        <dbReference type="SAM" id="Phobius"/>
    </source>
</evidence>
<feature type="transmembrane region" description="Helical" evidence="1">
    <location>
        <begin position="263"/>
        <end position="280"/>
    </location>
</feature>
<dbReference type="Proteomes" id="UP001432027">
    <property type="component" value="Unassembled WGS sequence"/>
</dbReference>
<keyword evidence="1" id="KW-1133">Transmembrane helix</keyword>
<evidence type="ECO:0000313" key="4">
    <source>
        <dbReference type="Proteomes" id="UP001432027"/>
    </source>
</evidence>
<dbReference type="PANTHER" id="PTHR11161:SF0">
    <property type="entry name" value="O-ACYLTRANSFERASE LIKE PROTEIN"/>
    <property type="match status" value="1"/>
</dbReference>
<feature type="transmembrane region" description="Helical" evidence="1">
    <location>
        <begin position="412"/>
        <end position="437"/>
    </location>
</feature>
<feature type="transmembrane region" description="Helical" evidence="1">
    <location>
        <begin position="77"/>
        <end position="93"/>
    </location>
</feature>
<feature type="transmembrane region" description="Helical" evidence="1">
    <location>
        <begin position="373"/>
        <end position="392"/>
    </location>
</feature>
<dbReference type="AlphaFoldDB" id="A0AAV5STR4"/>
<feature type="domain" description="Acyltransferase 3" evidence="2">
    <location>
        <begin position="29"/>
        <end position="428"/>
    </location>
</feature>
<feature type="transmembrane region" description="Helical" evidence="1">
    <location>
        <begin position="21"/>
        <end position="40"/>
    </location>
</feature>
<sequence length="524" mass="59629">FIGPFSFYTNTSRIFAPHTSVTIRCLAPLKTITIIWIIMGHSMLQEADADNPLRFIDALSIFGNTLIFNAYPAVDTFFLITGLLVAYTLFVKIDAHPALLTDTTMWALGYVHRFMRLTPAYIGFVLFVMAWLPQLHGPFTSGSFTNTTYMVENCEQKLWMNLLYINNFDGMIESISSLGQTSQCYGVSWFLATDMQLFWISPLFLAALLYSGLAGLLVSLVAIVLSVAAGFYFTFHYDLPATSMTRKSLYNPHFNKYVYNKPWARLSPFLIGILIGYAIFRIRIGKLNIKHYFNAALSIVCWGASAVICASVIFGLHDNIRGEVTLTSLEAASYFHIGKIGWSISVGWVILACELDRAGPIKPFLEHSFWAPLGRLTFCAYLVHWFVIHYIYDRMDRSAHFVSVWQSMLSSGLPIVMLTFITAFFWSALVEAPCILLEKNFLVGMRDERKKSPEPTLMTYYPSPVNRDDKMPKPLDVQTINVQFYDDEDPVMIRSVANTMSTAQTDSMHRYKEFQRRIMSFDDT</sequence>
<keyword evidence="4" id="KW-1185">Reference proteome</keyword>
<feature type="transmembrane region" description="Helical" evidence="1">
    <location>
        <begin position="187"/>
        <end position="209"/>
    </location>
</feature>
<dbReference type="PANTHER" id="PTHR11161">
    <property type="entry name" value="O-ACYLTRANSFERASE"/>
    <property type="match status" value="1"/>
</dbReference>
<feature type="non-terminal residue" evidence="3">
    <location>
        <position position="524"/>
    </location>
</feature>
<organism evidence="3 4">
    <name type="scientific">Pristionchus entomophagus</name>
    <dbReference type="NCBI Taxonomy" id="358040"/>
    <lineage>
        <taxon>Eukaryota</taxon>
        <taxon>Metazoa</taxon>
        <taxon>Ecdysozoa</taxon>
        <taxon>Nematoda</taxon>
        <taxon>Chromadorea</taxon>
        <taxon>Rhabditida</taxon>
        <taxon>Rhabditina</taxon>
        <taxon>Diplogasteromorpha</taxon>
        <taxon>Diplogasteroidea</taxon>
        <taxon>Neodiplogasteridae</taxon>
        <taxon>Pristionchus</taxon>
    </lineage>
</organism>
<gene>
    <name evidence="3" type="ORF">PENTCL1PPCAC_8255</name>
</gene>
<feature type="transmembrane region" description="Helical" evidence="1">
    <location>
        <begin position="334"/>
        <end position="353"/>
    </location>
</feature>
<keyword evidence="1" id="KW-0472">Membrane</keyword>
<evidence type="ECO:0000313" key="3">
    <source>
        <dbReference type="EMBL" id="GMS86080.1"/>
    </source>
</evidence>
<feature type="transmembrane region" description="Helical" evidence="1">
    <location>
        <begin position="292"/>
        <end position="314"/>
    </location>
</feature>
<accession>A0AAV5STR4</accession>
<evidence type="ECO:0000259" key="2">
    <source>
        <dbReference type="Pfam" id="PF01757"/>
    </source>
</evidence>
<dbReference type="EMBL" id="BTSX01000002">
    <property type="protein sequence ID" value="GMS86080.1"/>
    <property type="molecule type" value="Genomic_DNA"/>
</dbReference>
<proteinExistence type="predicted"/>
<feature type="transmembrane region" description="Helical" evidence="1">
    <location>
        <begin position="216"/>
        <end position="235"/>
    </location>
</feature>
<comment type="caution">
    <text evidence="3">The sequence shown here is derived from an EMBL/GenBank/DDBJ whole genome shotgun (WGS) entry which is preliminary data.</text>
</comment>
<protein>
    <recommendedName>
        <fullName evidence="2">Acyltransferase 3 domain-containing protein</fullName>
    </recommendedName>
</protein>
<keyword evidence="1" id="KW-0812">Transmembrane</keyword>
<feature type="transmembrane region" description="Helical" evidence="1">
    <location>
        <begin position="114"/>
        <end position="132"/>
    </location>
</feature>
<dbReference type="InterPro" id="IPR002656">
    <property type="entry name" value="Acyl_transf_3_dom"/>
</dbReference>
<dbReference type="InterPro" id="IPR052728">
    <property type="entry name" value="O2_lipid_transport_reg"/>
</dbReference>
<dbReference type="Pfam" id="PF01757">
    <property type="entry name" value="Acyl_transf_3"/>
    <property type="match status" value="1"/>
</dbReference>
<name>A0AAV5STR4_9BILA</name>